<evidence type="ECO:0000256" key="4">
    <source>
        <dbReference type="ARBA" id="ARBA00023163"/>
    </source>
</evidence>
<dbReference type="InterPro" id="IPR036390">
    <property type="entry name" value="WH_DNA-bd_sf"/>
</dbReference>
<evidence type="ECO:0000259" key="5">
    <source>
        <dbReference type="PROSITE" id="PS50931"/>
    </source>
</evidence>
<evidence type="ECO:0000313" key="7">
    <source>
        <dbReference type="Proteomes" id="UP001210339"/>
    </source>
</evidence>
<reference evidence="6 7" key="1">
    <citation type="submission" date="2023-01" db="EMBL/GenBank/DDBJ databases">
        <authorList>
            <person name="Lee S.H."/>
            <person name="Jung H.S."/>
            <person name="Yun J.U."/>
        </authorList>
    </citation>
    <scope>NUCLEOTIDE SEQUENCE [LARGE SCALE GENOMIC DNA]</scope>
    <source>
        <strain evidence="6 7">CBA3646</strain>
    </source>
</reference>
<evidence type="ECO:0000256" key="1">
    <source>
        <dbReference type="ARBA" id="ARBA00009437"/>
    </source>
</evidence>
<dbReference type="SUPFAM" id="SSF53850">
    <property type="entry name" value="Periplasmic binding protein-like II"/>
    <property type="match status" value="1"/>
</dbReference>
<dbReference type="SUPFAM" id="SSF46785">
    <property type="entry name" value="Winged helix' DNA-binding domain"/>
    <property type="match status" value="1"/>
</dbReference>
<dbReference type="Pfam" id="PF03466">
    <property type="entry name" value="LysR_substrate"/>
    <property type="match status" value="1"/>
</dbReference>
<protein>
    <submittedName>
        <fullName evidence="6">LysR substrate-binding domain-containing protein</fullName>
    </submittedName>
</protein>
<evidence type="ECO:0000313" key="6">
    <source>
        <dbReference type="EMBL" id="WBW50038.1"/>
    </source>
</evidence>
<feature type="domain" description="HTH lysR-type" evidence="5">
    <location>
        <begin position="1"/>
        <end position="58"/>
    </location>
</feature>
<evidence type="ECO:0000256" key="2">
    <source>
        <dbReference type="ARBA" id="ARBA00023015"/>
    </source>
</evidence>
<gene>
    <name evidence="6" type="ORF">O6R05_00285</name>
</gene>
<dbReference type="PANTHER" id="PTHR30346">
    <property type="entry name" value="TRANSCRIPTIONAL DUAL REGULATOR HCAR-RELATED"/>
    <property type="match status" value="1"/>
</dbReference>
<dbReference type="Proteomes" id="UP001210339">
    <property type="component" value="Chromosome"/>
</dbReference>
<dbReference type="Gene3D" id="1.10.10.10">
    <property type="entry name" value="Winged helix-like DNA-binding domain superfamily/Winged helix DNA-binding domain"/>
    <property type="match status" value="1"/>
</dbReference>
<proteinExistence type="inferred from homology"/>
<dbReference type="Gene3D" id="3.40.190.290">
    <property type="match status" value="1"/>
</dbReference>
<comment type="similarity">
    <text evidence="1">Belongs to the LysR transcriptional regulatory family.</text>
</comment>
<dbReference type="PANTHER" id="PTHR30346:SF28">
    <property type="entry name" value="HTH-TYPE TRANSCRIPTIONAL REGULATOR CYNR"/>
    <property type="match status" value="1"/>
</dbReference>
<dbReference type="Pfam" id="PF00126">
    <property type="entry name" value="HTH_1"/>
    <property type="match status" value="1"/>
</dbReference>
<organism evidence="6 7">
    <name type="scientific">Peptoniphilus equinus</name>
    <dbReference type="NCBI Taxonomy" id="3016343"/>
    <lineage>
        <taxon>Bacteria</taxon>
        <taxon>Bacillati</taxon>
        <taxon>Bacillota</taxon>
        <taxon>Tissierellia</taxon>
        <taxon>Tissierellales</taxon>
        <taxon>Peptoniphilaceae</taxon>
        <taxon>Peptoniphilus</taxon>
    </lineage>
</organism>
<dbReference type="InterPro" id="IPR036388">
    <property type="entry name" value="WH-like_DNA-bd_sf"/>
</dbReference>
<keyword evidence="3" id="KW-0238">DNA-binding</keyword>
<name>A0ABY7QVU5_9FIRM</name>
<evidence type="ECO:0000256" key="3">
    <source>
        <dbReference type="ARBA" id="ARBA00023125"/>
    </source>
</evidence>
<accession>A0ABY7QVU5</accession>
<sequence>MNIQNLYYFQSLAKHEHYQIAAEEQMTSQSSISYAISSIEKEIGLPLFQKSGRNIKLTHYGFIFLDYANNIISTYEDALNEMNELRTSINSFTKIASLNSLSLEFVPNLLAEFNNSFKEDNVSFEVFHLSTTEIVQEMKKGNIFLAFAMQVSDPEILAYPLFKEEFVLVAPKGKYAIDKPLENLDFLKDENFVSFKPEYSMYKTISKIYESYNFRPSLSYYAPNDPALVKFVAAGLGAAITPYSPLLDEMNVDVFHFKSHVYRTICLLWLKDAPMTAVDKKLKKYVLEHSNIIKHLNLPES</sequence>
<dbReference type="InterPro" id="IPR000847">
    <property type="entry name" value="LysR_HTH_N"/>
</dbReference>
<keyword evidence="2" id="KW-0805">Transcription regulation</keyword>
<dbReference type="InterPro" id="IPR005119">
    <property type="entry name" value="LysR_subst-bd"/>
</dbReference>
<dbReference type="PROSITE" id="PS50931">
    <property type="entry name" value="HTH_LYSR"/>
    <property type="match status" value="1"/>
</dbReference>
<dbReference type="EMBL" id="CP115667">
    <property type="protein sequence ID" value="WBW50038.1"/>
    <property type="molecule type" value="Genomic_DNA"/>
</dbReference>
<keyword evidence="4" id="KW-0804">Transcription</keyword>
<keyword evidence="7" id="KW-1185">Reference proteome</keyword>
<dbReference type="RefSeq" id="WP_271191569.1">
    <property type="nucleotide sequence ID" value="NZ_CP115667.1"/>
</dbReference>